<dbReference type="Proteomes" id="UP000030170">
    <property type="component" value="Unassembled WGS sequence"/>
</dbReference>
<dbReference type="STRING" id="1497020.DO97_19645"/>
<comment type="caution">
    <text evidence="1">The sequence shown here is derived from an EMBL/GenBank/DDBJ whole genome shotgun (WGS) entry which is preliminary data.</text>
</comment>
<gene>
    <name evidence="1" type="ORF">DO97_19645</name>
</gene>
<proteinExistence type="predicted"/>
<dbReference type="EMBL" id="JJML01000076">
    <property type="protein sequence ID" value="KGF71437.1"/>
    <property type="molecule type" value="Genomic_DNA"/>
</dbReference>
<keyword evidence="2" id="KW-1185">Reference proteome</keyword>
<dbReference type="OrthoDB" id="509710at2"/>
<organism evidence="1 2">
    <name type="scientific">Neosynechococcus sphagnicola sy1</name>
    <dbReference type="NCBI Taxonomy" id="1497020"/>
    <lineage>
        <taxon>Bacteria</taxon>
        <taxon>Bacillati</taxon>
        <taxon>Cyanobacteriota</taxon>
        <taxon>Cyanophyceae</taxon>
        <taxon>Neosynechococcales</taxon>
        <taxon>Neosynechococcaceae</taxon>
        <taxon>Neosynechococcus</taxon>
    </lineage>
</organism>
<dbReference type="RefSeq" id="WP_036536799.1">
    <property type="nucleotide sequence ID" value="NZ_JJML01000076.1"/>
</dbReference>
<evidence type="ECO:0000313" key="2">
    <source>
        <dbReference type="Proteomes" id="UP000030170"/>
    </source>
</evidence>
<dbReference type="AlphaFoldDB" id="A0A098THI3"/>
<reference evidence="1 2" key="1">
    <citation type="journal article" date="2014" name="Mol. Ecol.">
        <title>Evolution of Synechococcus.</title>
        <authorList>
            <person name="Dvorak P."/>
            <person name="Casamatta D."/>
            <person name="Hasler P."/>
            <person name="Poulickova A."/>
            <person name="Ondrej V."/>
            <person name="Sanges R."/>
        </authorList>
    </citation>
    <scope>NUCLEOTIDE SEQUENCE [LARGE SCALE GENOMIC DNA]</scope>
    <source>
        <strain evidence="1 2">CAUP A 1101</strain>
    </source>
</reference>
<accession>A0A098THI3</accession>
<protein>
    <submittedName>
        <fullName evidence="1">Uncharacterized protein</fullName>
    </submittedName>
</protein>
<evidence type="ECO:0000313" key="1">
    <source>
        <dbReference type="EMBL" id="KGF71437.1"/>
    </source>
</evidence>
<name>A0A098THI3_9CYAN</name>
<sequence>MMQNITWKTIGEHSPSDLTEARLQLHYAVQLVAAAGETLTPAQPDASQASLSWDLDQSAFVGALIPAQTPFRIALHPSTLTVMIWDLQGVAIAALDLDQQTLAAGFDWLNRELAQLGVTQTLVPLTYPPDFPDHAIAQGANFDLSQTAALQAFADYYSNTAQLLTAIVSTTPNASPVRIWPHHFDMATLVSLPGTQNGEPKSVGLGFSPGDSSYNEPYWYVTPWPYPVDKSPLPPLSGNGFWHTQSWVGAVLRGSQLAVPDRAAPVQAFLTTAFQGAQVLLS</sequence>